<dbReference type="SUPFAM" id="SSF52833">
    <property type="entry name" value="Thioredoxin-like"/>
    <property type="match status" value="1"/>
</dbReference>
<dbReference type="Proteomes" id="UP001594351">
    <property type="component" value="Unassembled WGS sequence"/>
</dbReference>
<evidence type="ECO:0000313" key="2">
    <source>
        <dbReference type="Proteomes" id="UP001594351"/>
    </source>
</evidence>
<evidence type="ECO:0000313" key="1">
    <source>
        <dbReference type="EMBL" id="MFC1853751.1"/>
    </source>
</evidence>
<comment type="caution">
    <text evidence="1">The sequence shown here is derived from an EMBL/GenBank/DDBJ whole genome shotgun (WGS) entry which is preliminary data.</text>
</comment>
<proteinExistence type="predicted"/>
<organism evidence="1 2">
    <name type="scientific">candidate division CSSED10-310 bacterium</name>
    <dbReference type="NCBI Taxonomy" id="2855610"/>
    <lineage>
        <taxon>Bacteria</taxon>
        <taxon>Bacteria division CSSED10-310</taxon>
    </lineage>
</organism>
<accession>A0ABV6Z5M4</accession>
<gene>
    <name evidence="1" type="ORF">ACFL27_26505</name>
</gene>
<dbReference type="Gene3D" id="3.40.30.10">
    <property type="entry name" value="Glutaredoxin"/>
    <property type="match status" value="1"/>
</dbReference>
<protein>
    <recommendedName>
        <fullName evidence="3">Alkyl hydroperoxide reductase subunit C/ Thiol specific antioxidant domain-containing protein</fullName>
    </recommendedName>
</protein>
<name>A0ABV6Z5M4_UNCC1</name>
<evidence type="ECO:0008006" key="3">
    <source>
        <dbReference type="Google" id="ProtNLM"/>
    </source>
</evidence>
<reference evidence="1 2" key="1">
    <citation type="submission" date="2024-09" db="EMBL/GenBank/DDBJ databases">
        <title>Laminarin stimulates single cell rates of sulfate reduction while oxygen inhibits transcriptomic activity in coastal marine sediment.</title>
        <authorList>
            <person name="Lindsay M."/>
            <person name="Orcutt B."/>
            <person name="Emerson D."/>
            <person name="Stepanauskas R."/>
            <person name="D'Angelo T."/>
        </authorList>
    </citation>
    <scope>NUCLEOTIDE SEQUENCE [LARGE SCALE GENOMIC DNA]</scope>
    <source>
        <strain evidence="1">SAG AM-311-K15</strain>
    </source>
</reference>
<dbReference type="EMBL" id="JBHPBY010000593">
    <property type="protein sequence ID" value="MFC1853751.1"/>
    <property type="molecule type" value="Genomic_DNA"/>
</dbReference>
<keyword evidence="2" id="KW-1185">Reference proteome</keyword>
<dbReference type="InterPro" id="IPR036249">
    <property type="entry name" value="Thioredoxin-like_sf"/>
</dbReference>
<sequence>MMIPAFNVSQKTIVWMFITGLLVVNVVTAQAQDIVTDDALNRGYVNVGDPAPDFTIPLTNSTNFTLHDYLGYIILINIWGDY</sequence>